<name>A0AAN6ET13_EXODE</name>
<dbReference type="GO" id="GO:0008270">
    <property type="term" value="F:zinc ion binding"/>
    <property type="evidence" value="ECO:0007669"/>
    <property type="project" value="UniProtKB-KW"/>
</dbReference>
<dbReference type="Gene3D" id="2.170.270.10">
    <property type="entry name" value="SET domain"/>
    <property type="match status" value="1"/>
</dbReference>
<dbReference type="PROSITE" id="PS50280">
    <property type="entry name" value="SET"/>
    <property type="match status" value="1"/>
</dbReference>
<dbReference type="SUPFAM" id="SSF82199">
    <property type="entry name" value="SET domain"/>
    <property type="match status" value="1"/>
</dbReference>
<keyword evidence="3" id="KW-0862">Zinc</keyword>
<evidence type="ECO:0000259" key="6">
    <source>
        <dbReference type="PROSITE" id="PS50280"/>
    </source>
</evidence>
<dbReference type="EMBL" id="JAJGCB010000014">
    <property type="protein sequence ID" value="KAJ8989335.1"/>
    <property type="molecule type" value="Genomic_DNA"/>
</dbReference>
<dbReference type="AlphaFoldDB" id="A0AAN6ET13"/>
<comment type="caution">
    <text evidence="8">The sequence shown here is derived from an EMBL/GenBank/DDBJ whole genome shotgun (WGS) entry which is preliminary data.</text>
</comment>
<dbReference type="InterPro" id="IPR002893">
    <property type="entry name" value="Znf_MYND"/>
</dbReference>
<feature type="domain" description="SET" evidence="6">
    <location>
        <begin position="33"/>
        <end position="285"/>
    </location>
</feature>
<evidence type="ECO:0000256" key="3">
    <source>
        <dbReference type="ARBA" id="ARBA00022833"/>
    </source>
</evidence>
<keyword evidence="1" id="KW-0479">Metal-binding</keyword>
<dbReference type="PANTHER" id="PTHR12197">
    <property type="entry name" value="HISTONE-LYSINE N-METHYLTRANSFERASE SMYD"/>
    <property type="match status" value="1"/>
</dbReference>
<dbReference type="InterPro" id="IPR050869">
    <property type="entry name" value="H3K4_H4K5_MeTrfase"/>
</dbReference>
<evidence type="ECO:0000313" key="8">
    <source>
        <dbReference type="EMBL" id="KAJ8989335.1"/>
    </source>
</evidence>
<organism evidence="8 9">
    <name type="scientific">Exophiala dermatitidis</name>
    <name type="common">Black yeast-like fungus</name>
    <name type="synonym">Wangiella dermatitidis</name>
    <dbReference type="NCBI Taxonomy" id="5970"/>
    <lineage>
        <taxon>Eukaryota</taxon>
        <taxon>Fungi</taxon>
        <taxon>Dikarya</taxon>
        <taxon>Ascomycota</taxon>
        <taxon>Pezizomycotina</taxon>
        <taxon>Eurotiomycetes</taxon>
        <taxon>Chaetothyriomycetidae</taxon>
        <taxon>Chaetothyriales</taxon>
        <taxon>Herpotrichiellaceae</taxon>
        <taxon>Exophiala</taxon>
    </lineage>
</organism>
<evidence type="ECO:0000256" key="5">
    <source>
        <dbReference type="SAM" id="MobiDB-lite"/>
    </source>
</evidence>
<dbReference type="PANTHER" id="PTHR12197:SF251">
    <property type="entry name" value="EG:BACR7C10.4 PROTEIN"/>
    <property type="match status" value="1"/>
</dbReference>
<dbReference type="Pfam" id="PF01753">
    <property type="entry name" value="zf-MYND"/>
    <property type="match status" value="1"/>
</dbReference>
<dbReference type="Proteomes" id="UP001161757">
    <property type="component" value="Unassembled WGS sequence"/>
</dbReference>
<dbReference type="PROSITE" id="PS50865">
    <property type="entry name" value="ZF_MYND_2"/>
    <property type="match status" value="1"/>
</dbReference>
<reference evidence="8" key="1">
    <citation type="submission" date="2023-01" db="EMBL/GenBank/DDBJ databases">
        <title>Exophiala dermititidis isolated from Cystic Fibrosis Patient.</title>
        <authorList>
            <person name="Kurbessoian T."/>
            <person name="Crocker A."/>
            <person name="Murante D."/>
            <person name="Hogan D.A."/>
            <person name="Stajich J.E."/>
        </authorList>
    </citation>
    <scope>NUCLEOTIDE SEQUENCE</scope>
    <source>
        <strain evidence="8">Ex8</strain>
    </source>
</reference>
<sequence>MSGAHQNGESERGETGTKHNSVHKNGWQLVEDERVYTKRTADRGNGLFAVDDIAAESQLLFVARPLLVALENAKLPTNCYYCFREPGGQGLWQMTERKEDSLKTCSRCKVAKFCDQKCQTEAWSQYHRLECKLFSRLYPRVLPSTVRAVIRLLKQHKAGILPPGEWEQLLALQSHQQDLANAGGQRWQDLLIMSQGIKGYSGTDEDDDLILRLSCAVIVNSFTLSNATFDSIGVILHPKPALLNHSCDPNAYVRFDVSETDTLGSISVHALRDIAKDEEITISYIDTTVPCKRRQQQLSERYFFTCQCHLCANPDDTPQDGYYWPALGTSASSASPSISILRQKGDEAETILHRVREHPGREYEYLGEIRAAMKQLAQTAAWPLHRYPWLPLRQRLQYGLLGAGRFPEAMLQAAVFVGFINPIHFKQEYHPLRLTGMWTFWIIARHCLEESMSQDKPSNQEGRDIRALGLLTCVVIDHIHQIAEGMPRPRGQLERIIDQAFQEVQQEGGFWAEYWSNRPAGRKAAWSWLDDQIRALLKAEGVSQEIISSL</sequence>
<keyword evidence="2 4" id="KW-0863">Zinc-finger</keyword>
<feature type="domain" description="MYND-type" evidence="7">
    <location>
        <begin position="79"/>
        <end position="131"/>
    </location>
</feature>
<feature type="region of interest" description="Disordered" evidence="5">
    <location>
        <begin position="1"/>
        <end position="24"/>
    </location>
</feature>
<dbReference type="InterPro" id="IPR046341">
    <property type="entry name" value="SET_dom_sf"/>
</dbReference>
<proteinExistence type="predicted"/>
<evidence type="ECO:0000256" key="4">
    <source>
        <dbReference type="PROSITE-ProRule" id="PRU00134"/>
    </source>
</evidence>
<evidence type="ECO:0008006" key="10">
    <source>
        <dbReference type="Google" id="ProtNLM"/>
    </source>
</evidence>
<protein>
    <recommendedName>
        <fullName evidence="10">Suppressor of anucleate metulae protein B</fullName>
    </recommendedName>
</protein>
<dbReference type="Gene3D" id="6.10.140.2220">
    <property type="match status" value="1"/>
</dbReference>
<dbReference type="InterPro" id="IPR001214">
    <property type="entry name" value="SET_dom"/>
</dbReference>
<feature type="compositionally biased region" description="Basic and acidic residues" evidence="5">
    <location>
        <begin position="8"/>
        <end position="17"/>
    </location>
</feature>
<evidence type="ECO:0000259" key="7">
    <source>
        <dbReference type="PROSITE" id="PS50865"/>
    </source>
</evidence>
<evidence type="ECO:0000313" key="9">
    <source>
        <dbReference type="Proteomes" id="UP001161757"/>
    </source>
</evidence>
<evidence type="ECO:0000256" key="1">
    <source>
        <dbReference type="ARBA" id="ARBA00022723"/>
    </source>
</evidence>
<dbReference type="SMART" id="SM00317">
    <property type="entry name" value="SET"/>
    <property type="match status" value="1"/>
</dbReference>
<gene>
    <name evidence="8" type="ORF">HRR80_006576</name>
</gene>
<evidence type="ECO:0000256" key="2">
    <source>
        <dbReference type="ARBA" id="ARBA00022771"/>
    </source>
</evidence>
<accession>A0AAN6ET13</accession>
<dbReference type="Pfam" id="PF00856">
    <property type="entry name" value="SET"/>
    <property type="match status" value="1"/>
</dbReference>
<dbReference type="GO" id="GO:0005634">
    <property type="term" value="C:nucleus"/>
    <property type="evidence" value="ECO:0007669"/>
    <property type="project" value="TreeGrafter"/>
</dbReference>
<dbReference type="Gene3D" id="1.10.220.160">
    <property type="match status" value="1"/>
</dbReference>